<keyword evidence="2" id="KW-0472">Membrane</keyword>
<evidence type="ECO:0000256" key="1">
    <source>
        <dbReference type="SAM" id="MobiDB-lite"/>
    </source>
</evidence>
<evidence type="ECO:0000256" key="2">
    <source>
        <dbReference type="SAM" id="Phobius"/>
    </source>
</evidence>
<feature type="transmembrane region" description="Helical" evidence="2">
    <location>
        <begin position="647"/>
        <end position="668"/>
    </location>
</feature>
<protein>
    <recommendedName>
        <fullName evidence="5">Transmembrane protein</fullName>
    </recommendedName>
</protein>
<keyword evidence="4" id="KW-1185">Reference proteome</keyword>
<dbReference type="Proteomes" id="UP000054937">
    <property type="component" value="Unassembled WGS sequence"/>
</dbReference>
<evidence type="ECO:0000313" key="4">
    <source>
        <dbReference type="Proteomes" id="UP000054937"/>
    </source>
</evidence>
<comment type="caution">
    <text evidence="3">The sequence shown here is derived from an EMBL/GenBank/DDBJ whole genome shotgun (WGS) entry which is preliminary data.</text>
</comment>
<dbReference type="EMBL" id="LDAU01000064">
    <property type="protein sequence ID" value="KRX08391.1"/>
    <property type="molecule type" value="Genomic_DNA"/>
</dbReference>
<proteinExistence type="predicted"/>
<dbReference type="InParanoid" id="A0A0V0R1I0"/>
<evidence type="ECO:0008006" key="5">
    <source>
        <dbReference type="Google" id="ProtNLM"/>
    </source>
</evidence>
<accession>A0A0V0R1I0</accession>
<feature type="transmembrane region" description="Helical" evidence="2">
    <location>
        <begin position="581"/>
        <end position="608"/>
    </location>
</feature>
<organism evidence="3 4">
    <name type="scientific">Pseudocohnilembus persalinus</name>
    <name type="common">Ciliate</name>
    <dbReference type="NCBI Taxonomy" id="266149"/>
    <lineage>
        <taxon>Eukaryota</taxon>
        <taxon>Sar</taxon>
        <taxon>Alveolata</taxon>
        <taxon>Ciliophora</taxon>
        <taxon>Intramacronucleata</taxon>
        <taxon>Oligohymenophorea</taxon>
        <taxon>Scuticociliatia</taxon>
        <taxon>Philasterida</taxon>
        <taxon>Pseudocohnilembidae</taxon>
        <taxon>Pseudocohnilembus</taxon>
    </lineage>
</organism>
<feature type="region of interest" description="Disordered" evidence="1">
    <location>
        <begin position="1"/>
        <end position="32"/>
    </location>
</feature>
<keyword evidence="2" id="KW-0812">Transmembrane</keyword>
<name>A0A0V0R1I0_PSEPJ</name>
<gene>
    <name evidence="3" type="ORF">PPERSA_08590</name>
</gene>
<evidence type="ECO:0000313" key="3">
    <source>
        <dbReference type="EMBL" id="KRX08391.1"/>
    </source>
</evidence>
<keyword evidence="2" id="KW-1133">Transmembrane helix</keyword>
<dbReference type="AlphaFoldDB" id="A0A0V0R1I0"/>
<reference evidence="3 4" key="1">
    <citation type="journal article" date="2015" name="Sci. Rep.">
        <title>Genome of the facultative scuticociliatosis pathogen Pseudocohnilembus persalinus provides insight into its virulence through horizontal gene transfer.</title>
        <authorList>
            <person name="Xiong J."/>
            <person name="Wang G."/>
            <person name="Cheng J."/>
            <person name="Tian M."/>
            <person name="Pan X."/>
            <person name="Warren A."/>
            <person name="Jiang C."/>
            <person name="Yuan D."/>
            <person name="Miao W."/>
        </authorList>
    </citation>
    <scope>NUCLEOTIDE SEQUENCE [LARGE SCALE GENOMIC DNA]</scope>
    <source>
        <strain evidence="3">36N120E</strain>
    </source>
</reference>
<feature type="transmembrane region" description="Helical" evidence="2">
    <location>
        <begin position="698"/>
        <end position="720"/>
    </location>
</feature>
<feature type="transmembrane region" description="Helical" evidence="2">
    <location>
        <begin position="732"/>
        <end position="754"/>
    </location>
</feature>
<sequence>MSGSDSTDKIQKQTKKNELCEKLEKESDQKKQSNADLKRFIGDLQHEVNKYDLQNIKDIFQQKRQEKSSKIQIFKLIDKFNFLDLFKNLQWQNVYIYPEEHSYDFHYHSVFQTSVSLIFEISGQQAMPKTLNNQIQSENSKDQRVFHKDYLKLFVTGYNPSEIKIEVLTRKIDLDFESSKEKKYIEYVNSLTLKDDKSNQYKYRVNQDCNFKQISQISYKQMLYDIDNNNEYHILDRVCKVMSKEYKESGNEQILKLFEKLKTQKHYLNPFLLSNQYLLLKDQEIVELFGEHTPHNYNEKLKLIPSNEYLRDPLINYMLKDVFTQEITYEQVQYLRFKFENLEPILVNESNNQKNIQYFKAILKNQGSSFIFNLEPNSKDRHKNEKYPNPKNEKNEKVDIEFIICHIGDGNYQFYFREKNQYLQDKFEYRLININMLFCTTHYERTSTYGNYVIPQYRPIFFDSYSPELFTFQLLQAGNNGEFFIFNPYYQRFLQRPAQLRIQPFIELFAESLLSFYLSVHTIATNFSEDKSTNFVFYISSFFSLVSITRGLLKFKIQIFHGDFDYELLGKWRYLPGEESLSATLLAALCIFIYLFLYSFSWGISIALYGFEPFAYFALIILFISVIFILYQFIFDLKFQSQSIPRKILAIAINSLGMIISTCLGGYMDLFIFITGNDKITNTARGGTGEDISKTYCFQFHLIFFGPFIRLLLSMGYLAVPLYYCLDIEYQLVYVLVPALHFLYCFIYCAYYCYMLNDISKKTKFDNQQLTGWETVLRKIMINNW</sequence>
<feature type="transmembrane region" description="Helical" evidence="2">
    <location>
        <begin position="614"/>
        <end position="635"/>
    </location>
</feature>